<feature type="non-terminal residue" evidence="4">
    <location>
        <position position="1"/>
    </location>
</feature>
<sequence length="94" mass="10712">PTILWLSQKPKYPQTSVPHAPRMDVYRTIVQSLNTERAMKKIKDNNHLLFIVDNKANKKPIAGAFNKLYDVTPPCVNTLIQPNGKKKAFVRLTP</sequence>
<keyword evidence="2" id="KW-0689">Ribosomal protein</keyword>
<organism evidence="4 5">
    <name type="scientific">Phakopsora pachyrhizi</name>
    <name type="common">Asian soybean rust disease fungus</name>
    <dbReference type="NCBI Taxonomy" id="170000"/>
    <lineage>
        <taxon>Eukaryota</taxon>
        <taxon>Fungi</taxon>
        <taxon>Dikarya</taxon>
        <taxon>Basidiomycota</taxon>
        <taxon>Pucciniomycotina</taxon>
        <taxon>Pucciniomycetes</taxon>
        <taxon>Pucciniales</taxon>
        <taxon>Phakopsoraceae</taxon>
        <taxon>Phakopsora</taxon>
    </lineage>
</organism>
<dbReference type="PANTHER" id="PTHR11620">
    <property type="entry name" value="60S RIBOSOMAL PROTEIN L23A"/>
    <property type="match status" value="1"/>
</dbReference>
<keyword evidence="5" id="KW-1185">Reference proteome</keyword>
<evidence type="ECO:0000256" key="1">
    <source>
        <dbReference type="ARBA" id="ARBA00006700"/>
    </source>
</evidence>
<dbReference type="SUPFAM" id="SSF54189">
    <property type="entry name" value="Ribosomal proteins S24e, L23 and L15e"/>
    <property type="match status" value="1"/>
</dbReference>
<dbReference type="InterPro" id="IPR012677">
    <property type="entry name" value="Nucleotide-bd_a/b_plait_sf"/>
</dbReference>
<proteinExistence type="inferred from homology"/>
<comment type="caution">
    <text evidence="4">The sequence shown here is derived from an EMBL/GenBank/DDBJ whole genome shotgun (WGS) entry which is preliminary data.</text>
</comment>
<dbReference type="GO" id="GO:1990904">
    <property type="term" value="C:ribonucleoprotein complex"/>
    <property type="evidence" value="ECO:0007669"/>
    <property type="project" value="UniProtKB-KW"/>
</dbReference>
<evidence type="ECO:0000256" key="3">
    <source>
        <dbReference type="ARBA" id="ARBA00023274"/>
    </source>
</evidence>
<keyword evidence="3" id="KW-0687">Ribonucleoprotein</keyword>
<reference evidence="4" key="1">
    <citation type="submission" date="2022-06" db="EMBL/GenBank/DDBJ databases">
        <authorList>
            <consortium name="SYNGENTA / RWTH Aachen University"/>
        </authorList>
    </citation>
    <scope>NUCLEOTIDE SEQUENCE</scope>
</reference>
<comment type="similarity">
    <text evidence="1">Belongs to the universal ribosomal protein uL23 family.</text>
</comment>
<evidence type="ECO:0000313" key="4">
    <source>
        <dbReference type="EMBL" id="CAH7666442.1"/>
    </source>
</evidence>
<dbReference type="Pfam" id="PF00276">
    <property type="entry name" value="Ribosomal_L23"/>
    <property type="match status" value="1"/>
</dbReference>
<gene>
    <name evidence="4" type="ORF">PPACK8108_LOCUS796</name>
</gene>
<protein>
    <recommendedName>
        <fullName evidence="6">60S ribosomal protein L23a</fullName>
    </recommendedName>
</protein>
<dbReference type="EMBL" id="CALTRL010000111">
    <property type="protein sequence ID" value="CAH7666442.1"/>
    <property type="molecule type" value="Genomic_DNA"/>
</dbReference>
<dbReference type="InterPro" id="IPR013025">
    <property type="entry name" value="Ribosomal_uL23-like"/>
</dbReference>
<dbReference type="Gene3D" id="3.30.70.330">
    <property type="match status" value="1"/>
</dbReference>
<evidence type="ECO:0000313" key="5">
    <source>
        <dbReference type="Proteomes" id="UP001153365"/>
    </source>
</evidence>
<feature type="non-terminal residue" evidence="4">
    <location>
        <position position="94"/>
    </location>
</feature>
<dbReference type="InterPro" id="IPR012678">
    <property type="entry name" value="Ribosomal_uL23/eL15/eS24_sf"/>
</dbReference>
<evidence type="ECO:0000256" key="2">
    <source>
        <dbReference type="ARBA" id="ARBA00022980"/>
    </source>
</evidence>
<dbReference type="AlphaFoldDB" id="A0AAV0AEW6"/>
<evidence type="ECO:0008006" key="6">
    <source>
        <dbReference type="Google" id="ProtNLM"/>
    </source>
</evidence>
<accession>A0AAV0AEW6</accession>
<dbReference type="GO" id="GO:0003735">
    <property type="term" value="F:structural constituent of ribosome"/>
    <property type="evidence" value="ECO:0007669"/>
    <property type="project" value="InterPro"/>
</dbReference>
<dbReference type="GO" id="GO:0005840">
    <property type="term" value="C:ribosome"/>
    <property type="evidence" value="ECO:0007669"/>
    <property type="project" value="UniProtKB-KW"/>
</dbReference>
<dbReference type="Proteomes" id="UP001153365">
    <property type="component" value="Unassembled WGS sequence"/>
</dbReference>
<dbReference type="GO" id="GO:0006412">
    <property type="term" value="P:translation"/>
    <property type="evidence" value="ECO:0007669"/>
    <property type="project" value="InterPro"/>
</dbReference>
<name>A0AAV0AEW6_PHAPC</name>